<dbReference type="Proteomes" id="UP001239215">
    <property type="component" value="Unassembled WGS sequence"/>
</dbReference>
<keyword evidence="2" id="KW-0677">Repeat</keyword>
<dbReference type="PROSITE" id="PS50893">
    <property type="entry name" value="ABC_TRANSPORTER_2"/>
    <property type="match status" value="2"/>
</dbReference>
<feature type="domain" description="ABC transporter" evidence="5">
    <location>
        <begin position="244"/>
        <end position="493"/>
    </location>
</feature>
<sequence>MSGPFALEVAGVAKAYPGVQALRDVSLAVRPGEVRALLGENGAGKSTLIKIVTGAERPDTGTVTVGGTSLHPFTPRSARRLGVRVVHQERQVAGDLSVAHNVLLDNLPGALVTQRGIVARAREVIDRLGLDLDPRAPASSLSAADQQLVELARALSRRAALVVMDEPTASLRRDEVTTLFRVVEQLRSTGTAVLYISHHLHEVFEIADTATVLRNGERVGELVVAETTQAEIVRLMFDRDVDHVRMPRPRRADGGVALRLQGVSIPPRIREIDLDVRRGEVLALCGTADSGTSEVAELLAGVRPATTGAARRADGRRVGRRTGAAAGGIGFVPADRKAAGLLLERSIAENAVLGQLRGPAHWTSWPARVTRTARRALDRAGVRASDPRGRVSTLSGGNQQRVIIARWLLADCEVLVLDQPTAGVDVAAKFELYHQLLDLTAEGIAVVVVSSDYEEICALADRVVVMRGGAVVGEVQGADATPDRLYQLEMDLLPTPGARG</sequence>
<protein>
    <submittedName>
        <fullName evidence="6">ABC-type sugar transport system ATPase subunit</fullName>
    </submittedName>
</protein>
<dbReference type="InterPro" id="IPR017871">
    <property type="entry name" value="ABC_transporter-like_CS"/>
</dbReference>
<dbReference type="SUPFAM" id="SSF52540">
    <property type="entry name" value="P-loop containing nucleoside triphosphate hydrolases"/>
    <property type="match status" value="2"/>
</dbReference>
<evidence type="ECO:0000259" key="5">
    <source>
        <dbReference type="PROSITE" id="PS50893"/>
    </source>
</evidence>
<dbReference type="CDD" id="cd03216">
    <property type="entry name" value="ABC_Carb_Monos_I"/>
    <property type="match status" value="1"/>
</dbReference>
<dbReference type="InterPro" id="IPR027417">
    <property type="entry name" value="P-loop_NTPase"/>
</dbReference>
<comment type="caution">
    <text evidence="6">The sequence shown here is derived from an EMBL/GenBank/DDBJ whole genome shotgun (WGS) entry which is preliminary data.</text>
</comment>
<dbReference type="InterPro" id="IPR003439">
    <property type="entry name" value="ABC_transporter-like_ATP-bd"/>
</dbReference>
<dbReference type="CDD" id="cd03215">
    <property type="entry name" value="ABC_Carb_Monos_II"/>
    <property type="match status" value="1"/>
</dbReference>
<evidence type="ECO:0000256" key="4">
    <source>
        <dbReference type="ARBA" id="ARBA00022840"/>
    </source>
</evidence>
<dbReference type="Pfam" id="PF00005">
    <property type="entry name" value="ABC_tran"/>
    <property type="match status" value="2"/>
</dbReference>
<evidence type="ECO:0000256" key="1">
    <source>
        <dbReference type="ARBA" id="ARBA00022448"/>
    </source>
</evidence>
<keyword evidence="4" id="KW-0067">ATP-binding</keyword>
<dbReference type="GO" id="GO:0005524">
    <property type="term" value="F:ATP binding"/>
    <property type="evidence" value="ECO:0007669"/>
    <property type="project" value="UniProtKB-KW"/>
</dbReference>
<accession>A0AAJ1U3K3</accession>
<dbReference type="AlphaFoldDB" id="A0AAJ1U3K3"/>
<feature type="domain" description="ABC transporter" evidence="5">
    <location>
        <begin position="7"/>
        <end position="240"/>
    </location>
</feature>
<dbReference type="EMBL" id="JAUTAN010000001">
    <property type="protein sequence ID" value="MDQ1103607.1"/>
    <property type="molecule type" value="Genomic_DNA"/>
</dbReference>
<keyword evidence="1" id="KW-0813">Transport</keyword>
<dbReference type="PANTHER" id="PTHR43790">
    <property type="entry name" value="CARBOHYDRATE TRANSPORT ATP-BINDING PROTEIN MG119-RELATED"/>
    <property type="match status" value="1"/>
</dbReference>
<evidence type="ECO:0000256" key="3">
    <source>
        <dbReference type="ARBA" id="ARBA00022741"/>
    </source>
</evidence>
<dbReference type="Gene3D" id="3.40.50.300">
    <property type="entry name" value="P-loop containing nucleotide triphosphate hydrolases"/>
    <property type="match status" value="2"/>
</dbReference>
<keyword evidence="6" id="KW-0762">Sugar transport</keyword>
<keyword evidence="3" id="KW-0547">Nucleotide-binding</keyword>
<evidence type="ECO:0000313" key="7">
    <source>
        <dbReference type="Proteomes" id="UP001239215"/>
    </source>
</evidence>
<evidence type="ECO:0000313" key="6">
    <source>
        <dbReference type="EMBL" id="MDQ1103607.1"/>
    </source>
</evidence>
<reference evidence="6" key="1">
    <citation type="submission" date="2023-07" db="EMBL/GenBank/DDBJ databases">
        <title>Functional and genomic diversity of the sorghum phyllosphere microbiome.</title>
        <authorList>
            <person name="Shade A."/>
        </authorList>
    </citation>
    <scope>NUCLEOTIDE SEQUENCE</scope>
    <source>
        <strain evidence="6">SORGH_AS_1067</strain>
    </source>
</reference>
<organism evidence="6 7">
    <name type="scientific">Nocardioides zeae</name>
    <dbReference type="NCBI Taxonomy" id="1457234"/>
    <lineage>
        <taxon>Bacteria</taxon>
        <taxon>Bacillati</taxon>
        <taxon>Actinomycetota</taxon>
        <taxon>Actinomycetes</taxon>
        <taxon>Propionibacteriales</taxon>
        <taxon>Nocardioidaceae</taxon>
        <taxon>Nocardioides</taxon>
    </lineage>
</organism>
<dbReference type="RefSeq" id="WP_307199020.1">
    <property type="nucleotide sequence ID" value="NZ_JAUTAN010000001.1"/>
</dbReference>
<gene>
    <name evidence="6" type="ORF">QE405_000891</name>
</gene>
<dbReference type="PANTHER" id="PTHR43790:SF9">
    <property type="entry name" value="GALACTOFURANOSE TRANSPORTER ATP-BINDING PROTEIN YTFR"/>
    <property type="match status" value="1"/>
</dbReference>
<dbReference type="SMART" id="SM00382">
    <property type="entry name" value="AAA"/>
    <property type="match status" value="2"/>
</dbReference>
<name>A0AAJ1U3K3_9ACTN</name>
<dbReference type="GO" id="GO:0016887">
    <property type="term" value="F:ATP hydrolysis activity"/>
    <property type="evidence" value="ECO:0007669"/>
    <property type="project" value="InterPro"/>
</dbReference>
<proteinExistence type="predicted"/>
<dbReference type="InterPro" id="IPR050107">
    <property type="entry name" value="ABC_carbohydrate_import_ATPase"/>
</dbReference>
<dbReference type="InterPro" id="IPR003593">
    <property type="entry name" value="AAA+_ATPase"/>
</dbReference>
<evidence type="ECO:0000256" key="2">
    <source>
        <dbReference type="ARBA" id="ARBA00022737"/>
    </source>
</evidence>
<dbReference type="PROSITE" id="PS00211">
    <property type="entry name" value="ABC_TRANSPORTER_1"/>
    <property type="match status" value="1"/>
</dbReference>